<feature type="compositionally biased region" description="Basic and acidic residues" evidence="1">
    <location>
        <begin position="130"/>
        <end position="140"/>
    </location>
</feature>
<dbReference type="Proteomes" id="UP000007110">
    <property type="component" value="Unassembled WGS sequence"/>
</dbReference>
<evidence type="ECO:0000256" key="2">
    <source>
        <dbReference type="SAM" id="SignalP"/>
    </source>
</evidence>
<dbReference type="EnsemblMetazoa" id="XM_003731276">
    <property type="protein sequence ID" value="XP_003731324"/>
    <property type="gene ID" value="LOC100892115"/>
</dbReference>
<dbReference type="OMA" id="SMSHIFF"/>
<evidence type="ECO:0000313" key="4">
    <source>
        <dbReference type="Proteomes" id="UP000007110"/>
    </source>
</evidence>
<feature type="chain" id="PRO_5029499834" evidence="2">
    <location>
        <begin position="30"/>
        <end position="183"/>
    </location>
</feature>
<keyword evidence="4" id="KW-1185">Reference proteome</keyword>
<dbReference type="KEGG" id="spu:100892115"/>
<dbReference type="GeneID" id="100892115"/>
<organism evidence="3 4">
    <name type="scientific">Strongylocentrotus purpuratus</name>
    <name type="common">Purple sea urchin</name>
    <dbReference type="NCBI Taxonomy" id="7668"/>
    <lineage>
        <taxon>Eukaryota</taxon>
        <taxon>Metazoa</taxon>
        <taxon>Echinodermata</taxon>
        <taxon>Eleutherozoa</taxon>
        <taxon>Echinozoa</taxon>
        <taxon>Echinoidea</taxon>
        <taxon>Euechinoidea</taxon>
        <taxon>Echinacea</taxon>
        <taxon>Camarodonta</taxon>
        <taxon>Echinidea</taxon>
        <taxon>Strongylocentrotidae</taxon>
        <taxon>Strongylocentrotus</taxon>
    </lineage>
</organism>
<keyword evidence="2" id="KW-0732">Signal</keyword>
<feature type="signal peptide" evidence="2">
    <location>
        <begin position="1"/>
        <end position="29"/>
    </location>
</feature>
<evidence type="ECO:0000313" key="3">
    <source>
        <dbReference type="EnsemblMetazoa" id="XP_003731324"/>
    </source>
</evidence>
<dbReference type="AlphaFoldDB" id="A0A7M7GN26"/>
<dbReference type="InParanoid" id="A0A7M7GN26"/>
<feature type="region of interest" description="Disordered" evidence="1">
    <location>
        <begin position="114"/>
        <end position="140"/>
    </location>
</feature>
<protein>
    <submittedName>
        <fullName evidence="3">Uncharacterized protein</fullName>
    </submittedName>
</protein>
<dbReference type="RefSeq" id="XP_003731324.2">
    <property type="nucleotide sequence ID" value="XM_003731276.3"/>
</dbReference>
<dbReference type="OrthoDB" id="10556138at2759"/>
<sequence>MSMSHIFFLTAICMCLGGIPCSMPRPIQGTSMADELNETIVSISTFVYVTNTENFEPTIHTENKTNPFLDRAPDDVIGSDHVFRRLLADILKLTGRKNDGSLLIASSYTNQSQARATATSTTTSATMRNASDDQRSTTGSHDRDRWAWFTLRGKTNIGLSSVRSLLAKLHATPTPTNTTFLVI</sequence>
<evidence type="ECO:0000256" key="1">
    <source>
        <dbReference type="SAM" id="MobiDB-lite"/>
    </source>
</evidence>
<feature type="compositionally biased region" description="Low complexity" evidence="1">
    <location>
        <begin position="114"/>
        <end position="129"/>
    </location>
</feature>
<reference evidence="3" key="2">
    <citation type="submission" date="2021-01" db="UniProtKB">
        <authorList>
            <consortium name="EnsemblMetazoa"/>
        </authorList>
    </citation>
    <scope>IDENTIFICATION</scope>
</reference>
<reference evidence="4" key="1">
    <citation type="submission" date="2015-02" db="EMBL/GenBank/DDBJ databases">
        <title>Genome sequencing for Strongylocentrotus purpuratus.</title>
        <authorList>
            <person name="Murali S."/>
            <person name="Liu Y."/>
            <person name="Vee V."/>
            <person name="English A."/>
            <person name="Wang M."/>
            <person name="Skinner E."/>
            <person name="Han Y."/>
            <person name="Muzny D.M."/>
            <person name="Worley K.C."/>
            <person name="Gibbs R.A."/>
        </authorList>
    </citation>
    <scope>NUCLEOTIDE SEQUENCE</scope>
</reference>
<accession>A0A7M7GN26</accession>
<name>A0A7M7GN26_STRPU</name>
<proteinExistence type="predicted"/>